<protein>
    <recommendedName>
        <fullName evidence="4">PAS fold-4 domain-containing protein</fullName>
    </recommendedName>
</protein>
<dbReference type="OrthoDB" id="7441080at2"/>
<dbReference type="RefSeq" id="WP_058755565.1">
    <property type="nucleotide sequence ID" value="NZ_LDTB01000025.1"/>
</dbReference>
<sequence>MDSAHGYDDLREDRDPTAGGVGECQTPIDQDERRMHVRAYNHWVSLLRGRAYPAIEDLEPESIADFGPHSVLLDFSAGVEDPAIQFIGRALRDECGMDQSVVRIADVPSRSLLSRLTDHYHQIIAGRSPIGFEAEFVGTRGHATLYRGILMPFSSDSQTIDFIYGVINWKELAAVDHQAALDAELSAALRGPRHDPVPGAVWADGPGAAAREADDEDGPAPTTLDDRLAAARDSAAAARAAHLRSHAALYRALGRAHDVALAAIRDPDRLATLLAEAGIVAQARAPMTAIAKLVFGTDHDKTRLTEVATVLAWAQRHGIGDGALSHALERVEGGIKGLVAEERALRRPDPVPEAGPRPLAERAPLAEIALDSGLDEGAPVVLLGRATASGIVVVGTIGDDAKLTQQVLRRLS</sequence>
<gene>
    <name evidence="2" type="ORF">NS334_08615</name>
</gene>
<proteinExistence type="predicted"/>
<evidence type="ECO:0008006" key="4">
    <source>
        <dbReference type="Google" id="ProtNLM"/>
    </source>
</evidence>
<evidence type="ECO:0000256" key="1">
    <source>
        <dbReference type="SAM" id="MobiDB-lite"/>
    </source>
</evidence>
<dbReference type="EMBL" id="LDTB01000025">
    <property type="protein sequence ID" value="KTT72644.1"/>
    <property type="molecule type" value="Genomic_DNA"/>
</dbReference>
<reference evidence="2 3" key="1">
    <citation type="journal article" date="2016" name="Front. Microbiol.">
        <title>Genomic Resource of Rice Seed Associated Bacteria.</title>
        <authorList>
            <person name="Midha S."/>
            <person name="Bansal K."/>
            <person name="Sharma S."/>
            <person name="Kumar N."/>
            <person name="Patil P.P."/>
            <person name="Chaudhry V."/>
            <person name="Patil P.B."/>
        </authorList>
    </citation>
    <scope>NUCLEOTIDE SEQUENCE [LARGE SCALE GENOMIC DNA]</scope>
    <source>
        <strain evidence="2 3">NS334</strain>
    </source>
</reference>
<evidence type="ECO:0000313" key="2">
    <source>
        <dbReference type="EMBL" id="KTT72644.1"/>
    </source>
</evidence>
<organism evidence="2 3">
    <name type="scientific">Sphingomonas endophytica</name>
    <dbReference type="NCBI Taxonomy" id="869719"/>
    <lineage>
        <taxon>Bacteria</taxon>
        <taxon>Pseudomonadati</taxon>
        <taxon>Pseudomonadota</taxon>
        <taxon>Alphaproteobacteria</taxon>
        <taxon>Sphingomonadales</taxon>
        <taxon>Sphingomonadaceae</taxon>
        <taxon>Sphingomonas</taxon>
    </lineage>
</organism>
<feature type="compositionally biased region" description="Basic and acidic residues" evidence="1">
    <location>
        <begin position="1"/>
        <end position="16"/>
    </location>
</feature>
<feature type="region of interest" description="Disordered" evidence="1">
    <location>
        <begin position="1"/>
        <end position="27"/>
    </location>
</feature>
<keyword evidence="3" id="KW-1185">Reference proteome</keyword>
<name>A0A147I3Q9_9SPHN</name>
<evidence type="ECO:0000313" key="3">
    <source>
        <dbReference type="Proteomes" id="UP000074310"/>
    </source>
</evidence>
<comment type="caution">
    <text evidence="2">The sequence shown here is derived from an EMBL/GenBank/DDBJ whole genome shotgun (WGS) entry which is preliminary data.</text>
</comment>
<dbReference type="AlphaFoldDB" id="A0A147I3Q9"/>
<dbReference type="Proteomes" id="UP000074310">
    <property type="component" value="Unassembled WGS sequence"/>
</dbReference>
<accession>A0A147I3Q9</accession>
<dbReference type="PATRIC" id="fig|869719.3.peg.1401"/>